<gene>
    <name evidence="2" type="ORF">KTA_32800</name>
</gene>
<dbReference type="Pfam" id="PF02592">
    <property type="entry name" value="Vut_1"/>
    <property type="match status" value="1"/>
</dbReference>
<dbReference type="GO" id="GO:0022857">
    <property type="term" value="F:transmembrane transporter activity"/>
    <property type="evidence" value="ECO:0007669"/>
    <property type="project" value="UniProtKB-UniRule"/>
</dbReference>
<dbReference type="AlphaFoldDB" id="A0A455T6G5"/>
<keyword evidence="1" id="KW-0472">Membrane</keyword>
<feature type="transmembrane region" description="Helical" evidence="1">
    <location>
        <begin position="182"/>
        <end position="204"/>
    </location>
</feature>
<comment type="similarity">
    <text evidence="1">Belongs to the vitamin uptake transporter (VUT/ECF) (TC 2.A.88) family. Q precursor transporter subfamily.</text>
</comment>
<feature type="transmembrane region" description="Helical" evidence="1">
    <location>
        <begin position="151"/>
        <end position="170"/>
    </location>
</feature>
<dbReference type="GO" id="GO:0005886">
    <property type="term" value="C:plasma membrane"/>
    <property type="evidence" value="ECO:0007669"/>
    <property type="project" value="UniProtKB-SubCell"/>
</dbReference>
<dbReference type="InterPro" id="IPR003744">
    <property type="entry name" value="YhhQ"/>
</dbReference>
<protein>
    <recommendedName>
        <fullName evidence="1">Probable queuosine precursor transporter</fullName>
        <shortName evidence="1">Q precursor transporter</shortName>
    </recommendedName>
</protein>
<feature type="transmembrane region" description="Helical" evidence="1">
    <location>
        <begin position="7"/>
        <end position="28"/>
    </location>
</feature>
<keyword evidence="1" id="KW-1133">Transmembrane helix</keyword>
<reference evidence="2" key="1">
    <citation type="submission" date="2018-12" db="EMBL/GenBank/DDBJ databases">
        <title>Novel natural products biosynthetic potential of the class Ktedonobacteria.</title>
        <authorList>
            <person name="Zheng Y."/>
            <person name="Saitou A."/>
            <person name="Wang C.M."/>
            <person name="Toyoda A."/>
            <person name="Minakuchi Y."/>
            <person name="Sekiguchi Y."/>
            <person name="Ueda K."/>
            <person name="Takano H."/>
            <person name="Sakai Y."/>
            <person name="Yokota A."/>
            <person name="Yabe S."/>
        </authorList>
    </citation>
    <scope>NUCLEOTIDE SEQUENCE</scope>
    <source>
        <strain evidence="2">A3-2</strain>
    </source>
</reference>
<proteinExistence type="inferred from homology"/>
<evidence type="ECO:0000313" key="2">
    <source>
        <dbReference type="EMBL" id="BBH95081.1"/>
    </source>
</evidence>
<feature type="transmembrane region" description="Helical" evidence="1">
    <location>
        <begin position="68"/>
        <end position="91"/>
    </location>
</feature>
<keyword evidence="1" id="KW-0813">Transport</keyword>
<feature type="transmembrane region" description="Helical" evidence="1">
    <location>
        <begin position="34"/>
        <end position="56"/>
    </location>
</feature>
<accession>A0A455T6G5</accession>
<evidence type="ECO:0000256" key="1">
    <source>
        <dbReference type="HAMAP-Rule" id="MF_02088"/>
    </source>
</evidence>
<comment type="function">
    <text evidence="1">Involved in the import of queuosine (Q) precursors, required for Q precursor salvage.</text>
</comment>
<sequence length="226" mass="25033">MSQLRVSFWFVIIAALFVTCLITANIIAVKIIALAGLLVPAGIIVFPLSYLFGDVLTEVYGYAAARRVIWLGFACNLLAVIAIFLGGLAPAAPFWKQQAAYNAILGFTPRLLLGSFVAYLCGEFANSFVLAKLKILTKGRWLWTRTIGSTFVGEGLDTLIFITIAFWGVIPPSDLLTAMLTQWFFKVGYEVVATPLTYAVVTFLKKREQLDTFDYHTDFNPLLLSR</sequence>
<feature type="transmembrane region" description="Helical" evidence="1">
    <location>
        <begin position="111"/>
        <end position="131"/>
    </location>
</feature>
<dbReference type="NCBIfam" id="TIGR00697">
    <property type="entry name" value="queuosine precursor transporter"/>
    <property type="match status" value="1"/>
</dbReference>
<dbReference type="HAMAP" id="MF_02088">
    <property type="entry name" value="Q_prec_transport"/>
    <property type="match status" value="1"/>
</dbReference>
<name>A0A455T6G5_9CHLR</name>
<comment type="subcellular location">
    <subcellularLocation>
        <location evidence="1">Cell membrane</location>
        <topology evidence="1">Multi-pass membrane protein</topology>
    </subcellularLocation>
</comment>
<dbReference type="PANTHER" id="PTHR34300:SF2">
    <property type="entry name" value="QUEUOSINE PRECURSOR TRANSPORTER-RELATED"/>
    <property type="match status" value="1"/>
</dbReference>
<dbReference type="PANTHER" id="PTHR34300">
    <property type="entry name" value="QUEUOSINE PRECURSOR TRANSPORTER-RELATED"/>
    <property type="match status" value="1"/>
</dbReference>
<organism evidence="2">
    <name type="scientific">Thermogemmatispora argillosa</name>
    <dbReference type="NCBI Taxonomy" id="2045280"/>
    <lineage>
        <taxon>Bacteria</taxon>
        <taxon>Bacillati</taxon>
        <taxon>Chloroflexota</taxon>
        <taxon>Ktedonobacteria</taxon>
        <taxon>Thermogemmatisporales</taxon>
        <taxon>Thermogemmatisporaceae</taxon>
        <taxon>Thermogemmatispora</taxon>
    </lineage>
</organism>
<dbReference type="EMBL" id="AP019377">
    <property type="protein sequence ID" value="BBH95081.1"/>
    <property type="molecule type" value="Genomic_DNA"/>
</dbReference>
<keyword evidence="1" id="KW-0812">Transmembrane</keyword>
<keyword evidence="1" id="KW-1003">Cell membrane</keyword>